<name>A0A0E0AVW4_9ORYZ</name>
<evidence type="ECO:0000313" key="1">
    <source>
        <dbReference type="EnsemblPlants" id="OGLUM08G16870.1"/>
    </source>
</evidence>
<dbReference type="AlphaFoldDB" id="A0A0E0AVW4"/>
<protein>
    <submittedName>
        <fullName evidence="1">Uncharacterized protein</fullName>
    </submittedName>
</protein>
<proteinExistence type="predicted"/>
<dbReference type="Proteomes" id="UP000026961">
    <property type="component" value="Chromosome 8"/>
</dbReference>
<dbReference type="HOGENOM" id="CLU_2642136_0_0_1"/>
<keyword evidence="2" id="KW-1185">Reference proteome</keyword>
<dbReference type="EnsemblPlants" id="OGLUM08G16870.1">
    <property type="protein sequence ID" value="OGLUM08G16870.1"/>
    <property type="gene ID" value="OGLUM08G16870"/>
</dbReference>
<accession>A0A0E0AVW4</accession>
<reference evidence="1" key="2">
    <citation type="submission" date="2018-05" db="EMBL/GenBank/DDBJ databases">
        <title>OgluRS3 (Oryza glumaepatula Reference Sequence Version 3).</title>
        <authorList>
            <person name="Zhang J."/>
            <person name="Kudrna D."/>
            <person name="Lee S."/>
            <person name="Talag J."/>
            <person name="Welchert J."/>
            <person name="Wing R.A."/>
        </authorList>
    </citation>
    <scope>NUCLEOTIDE SEQUENCE [LARGE SCALE GENOMIC DNA]</scope>
</reference>
<evidence type="ECO:0000313" key="2">
    <source>
        <dbReference type="Proteomes" id="UP000026961"/>
    </source>
</evidence>
<sequence>MVELDAYVHHIMESVGELLLIRSFSVEADNLPTVEAGCIYFMKQNLANNKRPYAWLIYAMLLKQKAASSLSIRSKSC</sequence>
<dbReference type="Gramene" id="OGLUM08G16870.1">
    <property type="protein sequence ID" value="OGLUM08G16870.1"/>
    <property type="gene ID" value="OGLUM08G16870"/>
</dbReference>
<organism evidence="1">
    <name type="scientific">Oryza glumipatula</name>
    <dbReference type="NCBI Taxonomy" id="40148"/>
    <lineage>
        <taxon>Eukaryota</taxon>
        <taxon>Viridiplantae</taxon>
        <taxon>Streptophyta</taxon>
        <taxon>Embryophyta</taxon>
        <taxon>Tracheophyta</taxon>
        <taxon>Spermatophyta</taxon>
        <taxon>Magnoliopsida</taxon>
        <taxon>Liliopsida</taxon>
        <taxon>Poales</taxon>
        <taxon>Poaceae</taxon>
        <taxon>BOP clade</taxon>
        <taxon>Oryzoideae</taxon>
        <taxon>Oryzeae</taxon>
        <taxon>Oryzinae</taxon>
        <taxon>Oryza</taxon>
    </lineage>
</organism>
<reference evidence="1" key="1">
    <citation type="submission" date="2015-04" db="UniProtKB">
        <authorList>
            <consortium name="EnsemblPlants"/>
        </authorList>
    </citation>
    <scope>IDENTIFICATION</scope>
</reference>